<dbReference type="GO" id="GO:0042158">
    <property type="term" value="P:lipoprotein biosynthetic process"/>
    <property type="evidence" value="ECO:0007669"/>
    <property type="project" value="UniProtKB-UniRule"/>
</dbReference>
<feature type="transmembrane region" description="Helical" evidence="9">
    <location>
        <begin position="56"/>
        <end position="75"/>
    </location>
</feature>
<sequence length="521" mass="57923">MKTPNRLYQSGQSLLAAAFGASATLAFSPFSYWPFMLVALWGLFTLLQTASPKRSAWLGFCWGLGQFTTGVSWVYVSIDHFGGMPAIAGLSLMALLIAYLSLYPALFSALLNKLPIRQPGIKWVLLAPALWLVIDWLRGWVFTGFPWLWPGYSQIDSPLAGIAPVLGVQGITLVLAVLAGLLASITPRWGHWRGKVRHRAIAAGLGLVAVSYGLGTIQWVTKTDQQQQISLIQGNVPQALKWRPDQRWPTLMKYLDFTRQHWDSDVIIWPEAAVPALERELPRFFSQLDQAAKHNQTTVITGALDQNEQGAYFNNVLALGAGTPEYRYPAPTQYSKHHLLPFGEFVPFEALLRPLAPLFNLPMSSFSPGEPIQPALPANGWDYITALCYEIAFPAQIRDNLNAGSDAIITLSNDAWFGRSIGPWQHLEIARMRALEFGLPVIRATNNGVTALVDEHGKLQATLPQFETQVLTTQITRTEGITPYRQWGNTPLWLWVMISGGLGVIVWRRDTRKPSKISTNL</sequence>
<comment type="subcellular location">
    <subcellularLocation>
        <location evidence="1 9">Cell membrane</location>
        <topology evidence="1 9">Multi-pass membrane protein</topology>
    </subcellularLocation>
</comment>
<feature type="transmembrane region" description="Helical" evidence="9">
    <location>
        <begin position="492"/>
        <end position="508"/>
    </location>
</feature>
<evidence type="ECO:0000256" key="6">
    <source>
        <dbReference type="ARBA" id="ARBA00022989"/>
    </source>
</evidence>
<dbReference type="GO" id="GO:0016410">
    <property type="term" value="F:N-acyltransferase activity"/>
    <property type="evidence" value="ECO:0007669"/>
    <property type="project" value="UniProtKB-UniRule"/>
</dbReference>
<feature type="transmembrane region" description="Helical" evidence="9">
    <location>
        <begin position="30"/>
        <end position="49"/>
    </location>
</feature>
<evidence type="ECO:0000256" key="9">
    <source>
        <dbReference type="HAMAP-Rule" id="MF_01148"/>
    </source>
</evidence>
<evidence type="ECO:0000256" key="4">
    <source>
        <dbReference type="ARBA" id="ARBA00022679"/>
    </source>
</evidence>
<dbReference type="InterPro" id="IPR003010">
    <property type="entry name" value="C-N_Hydrolase"/>
</dbReference>
<keyword evidence="8 9" id="KW-0012">Acyltransferase</keyword>
<evidence type="ECO:0000256" key="5">
    <source>
        <dbReference type="ARBA" id="ARBA00022692"/>
    </source>
</evidence>
<evidence type="ECO:0000256" key="8">
    <source>
        <dbReference type="ARBA" id="ARBA00023315"/>
    </source>
</evidence>
<evidence type="ECO:0000256" key="1">
    <source>
        <dbReference type="ARBA" id="ARBA00004651"/>
    </source>
</evidence>
<dbReference type="Gene3D" id="3.60.110.10">
    <property type="entry name" value="Carbon-nitrogen hydrolase"/>
    <property type="match status" value="1"/>
</dbReference>
<dbReference type="Proteomes" id="UP001164748">
    <property type="component" value="Chromosome"/>
</dbReference>
<dbReference type="RefSeq" id="WP_269579535.1">
    <property type="nucleotide sequence ID" value="NZ_CP114588.1"/>
</dbReference>
<dbReference type="InterPro" id="IPR004563">
    <property type="entry name" value="Apolipo_AcylTrfase"/>
</dbReference>
<dbReference type="Pfam" id="PF00795">
    <property type="entry name" value="CN_hydrolase"/>
    <property type="match status" value="1"/>
</dbReference>
<organism evidence="11 12">
    <name type="scientific">Salinivibrio kushneri</name>
    <dbReference type="NCBI Taxonomy" id="1908198"/>
    <lineage>
        <taxon>Bacteria</taxon>
        <taxon>Pseudomonadati</taxon>
        <taxon>Pseudomonadota</taxon>
        <taxon>Gammaproteobacteria</taxon>
        <taxon>Vibrionales</taxon>
        <taxon>Vibrionaceae</taxon>
        <taxon>Salinivibrio</taxon>
    </lineage>
</organism>
<dbReference type="InterPro" id="IPR045378">
    <property type="entry name" value="LNT_N"/>
</dbReference>
<feature type="transmembrane region" description="Helical" evidence="9">
    <location>
        <begin position="123"/>
        <end position="142"/>
    </location>
</feature>
<dbReference type="PANTHER" id="PTHR38686">
    <property type="entry name" value="APOLIPOPROTEIN N-ACYLTRANSFERASE"/>
    <property type="match status" value="1"/>
</dbReference>
<feature type="transmembrane region" description="Helical" evidence="9">
    <location>
        <begin position="198"/>
        <end position="220"/>
    </location>
</feature>
<evidence type="ECO:0000256" key="2">
    <source>
        <dbReference type="ARBA" id="ARBA00010065"/>
    </source>
</evidence>
<reference evidence="11" key="1">
    <citation type="submission" date="2022-09" db="EMBL/GenBank/DDBJ databases">
        <authorList>
            <person name="Li Z.-J."/>
        </authorList>
    </citation>
    <scope>NUCLEOTIDE SEQUENCE</scope>
    <source>
        <strain evidence="11">TGB11</strain>
    </source>
</reference>
<name>A0AA47LS12_9GAMM</name>
<evidence type="ECO:0000313" key="12">
    <source>
        <dbReference type="Proteomes" id="UP001164748"/>
    </source>
</evidence>
<accession>A0AA47LS12</accession>
<dbReference type="EMBL" id="CP114588">
    <property type="protein sequence ID" value="WBA09334.1"/>
    <property type="molecule type" value="Genomic_DNA"/>
</dbReference>
<evidence type="ECO:0000313" key="11">
    <source>
        <dbReference type="EMBL" id="WBA09334.1"/>
    </source>
</evidence>
<dbReference type="SUPFAM" id="SSF56317">
    <property type="entry name" value="Carbon-nitrogen hydrolase"/>
    <property type="match status" value="1"/>
</dbReference>
<keyword evidence="7 9" id="KW-0472">Membrane</keyword>
<dbReference type="InterPro" id="IPR036526">
    <property type="entry name" value="C-N_Hydrolase_sf"/>
</dbReference>
<keyword evidence="3 9" id="KW-1003">Cell membrane</keyword>
<dbReference type="CDD" id="cd07571">
    <property type="entry name" value="ALP_N-acyl_transferase"/>
    <property type="match status" value="1"/>
</dbReference>
<comment type="similarity">
    <text evidence="2 9">Belongs to the CN hydrolase family. Apolipoprotein N-acyltransferase subfamily.</text>
</comment>
<dbReference type="HAMAP" id="MF_01148">
    <property type="entry name" value="Lnt"/>
    <property type="match status" value="1"/>
</dbReference>
<protein>
    <recommendedName>
        <fullName evidence="9">Apolipoprotein N-acyltransferase</fullName>
        <shortName evidence="9">ALP N-acyltransferase</shortName>
        <ecNumber evidence="9">2.3.1.269</ecNumber>
    </recommendedName>
</protein>
<dbReference type="Pfam" id="PF20154">
    <property type="entry name" value="LNT_N"/>
    <property type="match status" value="1"/>
</dbReference>
<dbReference type="EC" id="2.3.1.269" evidence="9"/>
<feature type="transmembrane region" description="Helical" evidence="9">
    <location>
        <begin position="162"/>
        <end position="186"/>
    </location>
</feature>
<dbReference type="PROSITE" id="PS50263">
    <property type="entry name" value="CN_HYDROLASE"/>
    <property type="match status" value="1"/>
</dbReference>
<comment type="catalytic activity">
    <reaction evidence="9">
        <text>N-terminal S-1,2-diacyl-sn-glyceryl-L-cysteinyl-[lipoprotein] + a glycerophospholipid = N-acyl-S-1,2-diacyl-sn-glyceryl-L-cysteinyl-[lipoprotein] + a 2-acyl-sn-glycero-3-phospholipid + H(+)</text>
        <dbReference type="Rhea" id="RHEA:48228"/>
        <dbReference type="Rhea" id="RHEA-COMP:14681"/>
        <dbReference type="Rhea" id="RHEA-COMP:14684"/>
        <dbReference type="ChEBI" id="CHEBI:15378"/>
        <dbReference type="ChEBI" id="CHEBI:136912"/>
        <dbReference type="ChEBI" id="CHEBI:140656"/>
        <dbReference type="ChEBI" id="CHEBI:140657"/>
        <dbReference type="ChEBI" id="CHEBI:140660"/>
        <dbReference type="EC" id="2.3.1.269"/>
    </reaction>
</comment>
<evidence type="ECO:0000256" key="3">
    <source>
        <dbReference type="ARBA" id="ARBA00022475"/>
    </source>
</evidence>
<feature type="transmembrane region" description="Helical" evidence="9">
    <location>
        <begin position="87"/>
        <end position="111"/>
    </location>
</feature>
<dbReference type="AlphaFoldDB" id="A0AA47LS12"/>
<keyword evidence="5 9" id="KW-0812">Transmembrane</keyword>
<comment type="function">
    <text evidence="9">Catalyzes the phospholipid dependent N-acylation of the N-terminal cysteine of apolipoprotein, the last step in lipoprotein maturation.</text>
</comment>
<keyword evidence="4 9" id="KW-0808">Transferase</keyword>
<proteinExistence type="inferred from homology"/>
<dbReference type="PANTHER" id="PTHR38686:SF1">
    <property type="entry name" value="APOLIPOPROTEIN N-ACYLTRANSFERASE"/>
    <property type="match status" value="1"/>
</dbReference>
<evidence type="ECO:0000256" key="7">
    <source>
        <dbReference type="ARBA" id="ARBA00023136"/>
    </source>
</evidence>
<evidence type="ECO:0000259" key="10">
    <source>
        <dbReference type="PROSITE" id="PS50263"/>
    </source>
</evidence>
<dbReference type="NCBIfam" id="TIGR00546">
    <property type="entry name" value="lnt"/>
    <property type="match status" value="1"/>
</dbReference>
<comment type="pathway">
    <text evidence="9">Protein modification; lipoprotein biosynthesis (N-acyl transfer).</text>
</comment>
<feature type="domain" description="CN hydrolase" evidence="10">
    <location>
        <begin position="232"/>
        <end position="477"/>
    </location>
</feature>
<dbReference type="GO" id="GO:0005886">
    <property type="term" value="C:plasma membrane"/>
    <property type="evidence" value="ECO:0007669"/>
    <property type="project" value="UniProtKB-SubCell"/>
</dbReference>
<keyword evidence="6 9" id="KW-1133">Transmembrane helix</keyword>
<gene>
    <name evidence="9 11" type="primary">lnt</name>
    <name evidence="11" type="ORF">N8M53_03730</name>
</gene>